<dbReference type="Pfam" id="PF12741">
    <property type="entry name" value="SusD-like"/>
    <property type="match status" value="1"/>
</dbReference>
<proteinExistence type="predicted"/>
<evidence type="ECO:0000256" key="1">
    <source>
        <dbReference type="SAM" id="SignalP"/>
    </source>
</evidence>
<feature type="signal peptide" evidence="1">
    <location>
        <begin position="1"/>
        <end position="24"/>
    </location>
</feature>
<protein>
    <recommendedName>
        <fullName evidence="4">SusD/RagB family nutrient-binding outer membrane lipoprotein</fullName>
    </recommendedName>
</protein>
<dbReference type="SUPFAM" id="SSF48452">
    <property type="entry name" value="TPR-like"/>
    <property type="match status" value="1"/>
</dbReference>
<evidence type="ECO:0008006" key="4">
    <source>
        <dbReference type="Google" id="ProtNLM"/>
    </source>
</evidence>
<dbReference type="InterPro" id="IPR011990">
    <property type="entry name" value="TPR-like_helical_dom_sf"/>
</dbReference>
<comment type="caution">
    <text evidence="2">The sequence shown here is derived from an EMBL/GenBank/DDBJ whole genome shotgun (WGS) entry which is preliminary data.</text>
</comment>
<evidence type="ECO:0000313" key="3">
    <source>
        <dbReference type="Proteomes" id="UP000560658"/>
    </source>
</evidence>
<keyword evidence="3" id="KW-1185">Reference proteome</keyword>
<evidence type="ECO:0000313" key="2">
    <source>
        <dbReference type="EMBL" id="MBB4045903.1"/>
    </source>
</evidence>
<dbReference type="InterPro" id="IPR024302">
    <property type="entry name" value="SusD-like"/>
</dbReference>
<dbReference type="RefSeq" id="WP_044165652.1">
    <property type="nucleotide sequence ID" value="NZ_JACIER010000020.1"/>
</dbReference>
<sequence>MKRNSTIAKFIAVGAILLSTAACTADFEKYNKNPHEPDLDEMNQGGYLLGALILNLQDMMMPEQENLSQYVDCLMPGGLSGYVADSNLGTGWSGRFATYNPSDNWLRVPFNDFYEKFYPNYFQMKDQVDDEFFLSLAELFRIATMLRVTDTYGPIPYSQVGVANAIRSPYDSQKAIYNKMFEDLDNTIAILTKYSTQQFNSGFDRVYGGNTVAWVKFANSLKLRMAIRISYANPTLAQQKAEEAVNSEIGVMTAASDGAFRKVADHNPWERFMPNWSDARISADLTCYMNGYSDPRRPAYYGISTFTAVSGEKYTGTEKYVGLRRGIRQGEFNSWSHGYSCMKVSTSDDILIFPASEVAFLRAEGALRGWNMGGTAKELYETGIRTSFEERKVNGADTYMNNNLSVAEGYTDPLKGSSGQPYDYSGSTNSLITVAWDEGAGFEKNLERIITQKWIAIFPNCMEAWSEYRRTGYPKLMPMAANLSGGIVNDAEGARRLPYPTNEYRENGENVKAAVSTLAQESNNKKGDTMATHIWWDCK</sequence>
<name>A0A840DBC1_9BACE</name>
<gene>
    <name evidence="2" type="ORF">GGR06_003728</name>
</gene>
<feature type="chain" id="PRO_5032947081" description="SusD/RagB family nutrient-binding outer membrane lipoprotein" evidence="1">
    <location>
        <begin position="25"/>
        <end position="539"/>
    </location>
</feature>
<dbReference type="EMBL" id="JACIER010000020">
    <property type="protein sequence ID" value="MBB4045903.1"/>
    <property type="molecule type" value="Genomic_DNA"/>
</dbReference>
<organism evidence="2 3">
    <name type="scientific">Bacteroides reticulotermitis</name>
    <dbReference type="NCBI Taxonomy" id="1133319"/>
    <lineage>
        <taxon>Bacteria</taxon>
        <taxon>Pseudomonadati</taxon>
        <taxon>Bacteroidota</taxon>
        <taxon>Bacteroidia</taxon>
        <taxon>Bacteroidales</taxon>
        <taxon>Bacteroidaceae</taxon>
        <taxon>Bacteroides</taxon>
    </lineage>
</organism>
<accession>A0A840DBC1</accession>
<keyword evidence="1" id="KW-0732">Signal</keyword>
<dbReference type="Proteomes" id="UP000560658">
    <property type="component" value="Unassembled WGS sequence"/>
</dbReference>
<dbReference type="Gene3D" id="1.25.40.390">
    <property type="match status" value="1"/>
</dbReference>
<dbReference type="PROSITE" id="PS51257">
    <property type="entry name" value="PROKAR_LIPOPROTEIN"/>
    <property type="match status" value="1"/>
</dbReference>
<reference evidence="2" key="1">
    <citation type="submission" date="2020-08" db="EMBL/GenBank/DDBJ databases">
        <title>Genomic Encyclopedia of Type Strains, Phase IV (KMG-IV): sequencing the most valuable type-strain genomes for metagenomic binning, comparative biology and taxonomic classification.</title>
        <authorList>
            <person name="Goeker M."/>
        </authorList>
    </citation>
    <scope>NUCLEOTIDE SEQUENCE [LARGE SCALE GENOMIC DNA]</scope>
    <source>
        <strain evidence="2">DSM 105720</strain>
    </source>
</reference>
<dbReference type="AlphaFoldDB" id="A0A840DBC1"/>